<name>A0A6N2KWC6_SALVM</name>
<protein>
    <submittedName>
        <fullName evidence="1">Uncharacterized protein</fullName>
    </submittedName>
</protein>
<accession>A0A6N2KWC6</accession>
<organism evidence="1">
    <name type="scientific">Salix viminalis</name>
    <name type="common">Common osier</name>
    <name type="synonym">Basket willow</name>
    <dbReference type="NCBI Taxonomy" id="40686"/>
    <lineage>
        <taxon>Eukaryota</taxon>
        <taxon>Viridiplantae</taxon>
        <taxon>Streptophyta</taxon>
        <taxon>Embryophyta</taxon>
        <taxon>Tracheophyta</taxon>
        <taxon>Spermatophyta</taxon>
        <taxon>Magnoliopsida</taxon>
        <taxon>eudicotyledons</taxon>
        <taxon>Gunneridae</taxon>
        <taxon>Pentapetalae</taxon>
        <taxon>rosids</taxon>
        <taxon>fabids</taxon>
        <taxon>Malpighiales</taxon>
        <taxon>Salicaceae</taxon>
        <taxon>Saliceae</taxon>
        <taxon>Salix</taxon>
    </lineage>
</organism>
<evidence type="ECO:0000313" key="1">
    <source>
        <dbReference type="EMBL" id="VFU32913.1"/>
    </source>
</evidence>
<proteinExistence type="predicted"/>
<sequence>MVPSGHLAASITHSQTAQEILKRVFLGSNLLLQSHEFFIQLSEKLVDGVSYNWELIGFRCRERTALYLVKLIRSFNN</sequence>
<gene>
    <name evidence="1" type="ORF">SVIM_LOCUS147670</name>
</gene>
<reference evidence="1" key="1">
    <citation type="submission" date="2019-03" db="EMBL/GenBank/DDBJ databases">
        <authorList>
            <person name="Mank J."/>
            <person name="Almeida P."/>
        </authorList>
    </citation>
    <scope>NUCLEOTIDE SEQUENCE</scope>
    <source>
        <strain evidence="1">78183</strain>
    </source>
</reference>
<dbReference type="EMBL" id="CAADRP010000868">
    <property type="protein sequence ID" value="VFU32913.1"/>
    <property type="molecule type" value="Genomic_DNA"/>
</dbReference>
<dbReference type="AlphaFoldDB" id="A0A6N2KWC6"/>